<dbReference type="Proteomes" id="UP001198862">
    <property type="component" value="Unassembled WGS sequence"/>
</dbReference>
<reference evidence="4 5" key="1">
    <citation type="submission" date="2021-11" db="EMBL/GenBank/DDBJ databases">
        <authorList>
            <person name="Lee D.-H."/>
            <person name="Kim S.-B."/>
        </authorList>
    </citation>
    <scope>NUCLEOTIDE SEQUENCE [LARGE SCALE GENOMIC DNA]</scope>
    <source>
        <strain evidence="4 5">KCTC 52223</strain>
    </source>
</reference>
<evidence type="ECO:0000256" key="2">
    <source>
        <dbReference type="SAM" id="MobiDB-lite"/>
    </source>
</evidence>
<dbReference type="CDD" id="cd01014">
    <property type="entry name" value="nicotinamidase_related"/>
    <property type="match status" value="1"/>
</dbReference>
<keyword evidence="5" id="KW-1185">Reference proteome</keyword>
<dbReference type="Pfam" id="PF00857">
    <property type="entry name" value="Isochorismatase"/>
    <property type="match status" value="1"/>
</dbReference>
<dbReference type="Gene3D" id="3.40.50.850">
    <property type="entry name" value="Isochorismatase-like"/>
    <property type="match status" value="1"/>
</dbReference>
<dbReference type="InterPro" id="IPR000868">
    <property type="entry name" value="Isochorismatase-like_dom"/>
</dbReference>
<dbReference type="RefSeq" id="WP_230553584.1">
    <property type="nucleotide sequence ID" value="NZ_JAJISD010000013.1"/>
</dbReference>
<feature type="domain" description="Isochorismatase-like" evidence="3">
    <location>
        <begin position="5"/>
        <end position="181"/>
    </location>
</feature>
<evidence type="ECO:0000313" key="5">
    <source>
        <dbReference type="Proteomes" id="UP001198862"/>
    </source>
</evidence>
<proteinExistence type="predicted"/>
<organism evidence="4 5">
    <name type="scientific">Reyranella aquatilis</name>
    <dbReference type="NCBI Taxonomy" id="2035356"/>
    <lineage>
        <taxon>Bacteria</taxon>
        <taxon>Pseudomonadati</taxon>
        <taxon>Pseudomonadota</taxon>
        <taxon>Alphaproteobacteria</taxon>
        <taxon>Hyphomicrobiales</taxon>
        <taxon>Reyranellaceae</taxon>
        <taxon>Reyranella</taxon>
    </lineage>
</organism>
<comment type="caution">
    <text evidence="4">The sequence shown here is derived from an EMBL/GenBank/DDBJ whole genome shotgun (WGS) entry which is preliminary data.</text>
</comment>
<evidence type="ECO:0000259" key="3">
    <source>
        <dbReference type="Pfam" id="PF00857"/>
    </source>
</evidence>
<evidence type="ECO:0000256" key="1">
    <source>
        <dbReference type="ARBA" id="ARBA00022801"/>
    </source>
</evidence>
<keyword evidence="1 4" id="KW-0378">Hydrolase</keyword>
<dbReference type="PANTHER" id="PTHR43540">
    <property type="entry name" value="PEROXYUREIDOACRYLATE/UREIDOACRYLATE AMIDOHYDROLASE-RELATED"/>
    <property type="match status" value="1"/>
</dbReference>
<sequence>MADDVLILIDQQKAMLHPKWGPRNNPDAEANIARLLADWRRRGAPTVHVKHDGTRPDSPFRPGQEGNEFLPLTAPRDGEMVVAKTVHSAFIGTGLAAGLQAMAGAGGEKPPLVICGALLANSVEATVRVAANLGFRVRLPGDACWSCDKRDLTGRLWPAEDVHQLTLALLDGEYAEVTTTEAILAGTR</sequence>
<accession>A0ABS8L1F5</accession>
<protein>
    <submittedName>
        <fullName evidence="4">Cysteine hydrolase</fullName>
    </submittedName>
</protein>
<dbReference type="PANTHER" id="PTHR43540:SF1">
    <property type="entry name" value="ISOCHORISMATASE HYDROLASE"/>
    <property type="match status" value="1"/>
</dbReference>
<dbReference type="InterPro" id="IPR036380">
    <property type="entry name" value="Isochorismatase-like_sf"/>
</dbReference>
<dbReference type="SUPFAM" id="SSF52499">
    <property type="entry name" value="Isochorismatase-like hydrolases"/>
    <property type="match status" value="1"/>
</dbReference>
<dbReference type="EMBL" id="JAJISD010000013">
    <property type="protein sequence ID" value="MCC8432163.1"/>
    <property type="molecule type" value="Genomic_DNA"/>
</dbReference>
<dbReference type="GO" id="GO:0016787">
    <property type="term" value="F:hydrolase activity"/>
    <property type="evidence" value="ECO:0007669"/>
    <property type="project" value="UniProtKB-KW"/>
</dbReference>
<evidence type="ECO:0000313" key="4">
    <source>
        <dbReference type="EMBL" id="MCC8432163.1"/>
    </source>
</evidence>
<feature type="region of interest" description="Disordered" evidence="2">
    <location>
        <begin position="47"/>
        <end position="66"/>
    </location>
</feature>
<gene>
    <name evidence="4" type="ORF">LJ725_24575</name>
</gene>
<name>A0ABS8L1F5_9HYPH</name>
<dbReference type="InterPro" id="IPR050272">
    <property type="entry name" value="Isochorismatase-like_hydrls"/>
</dbReference>